<dbReference type="EMBL" id="VWVM01000036">
    <property type="protein sequence ID" value="KAA6118126.1"/>
    <property type="molecule type" value="Genomic_DNA"/>
</dbReference>
<dbReference type="AlphaFoldDB" id="A0AB34CCM8"/>
<keyword evidence="2" id="KW-1185">Reference proteome</keyword>
<accession>A0AB34CCM8</accession>
<gene>
    <name evidence="1" type="ORF">F3I20_23255</name>
</gene>
<evidence type="ECO:0000313" key="2">
    <source>
        <dbReference type="Proteomes" id="UP000324255"/>
    </source>
</evidence>
<dbReference type="Proteomes" id="UP000324255">
    <property type="component" value="Unassembled WGS sequence"/>
</dbReference>
<sequence>MMGDRPDTAKVKALLHSMVTLKQAGVKVGIPKENNPRKDGLPLGNAGLMQLHEYGGDVHIPEHTVSITRRIRADGTFAYSGQFRKNGNFQTFHQVPAHTVRIPERSIFRYTFHQNDYFRKEMAVRATAVLNGTITVDEAMTLVGSRVRRKLRASFADGHLKPNEDWAIREKGGKDEPLIASRDMYESITFITDTGGTSK</sequence>
<reference evidence="1 2" key="1">
    <citation type="submission" date="2019-09" db="EMBL/GenBank/DDBJ databases">
        <title>Genomic diversity of phyloplane-associated Pantoea species in Pakistan cotton crop.</title>
        <authorList>
            <person name="Tufail M.R."/>
            <person name="Cook D.R."/>
        </authorList>
    </citation>
    <scope>NUCLEOTIDE SEQUENCE [LARGE SCALE GENOMIC DNA]</scope>
    <source>
        <strain evidence="1 2">B_8</strain>
    </source>
</reference>
<proteinExistence type="predicted"/>
<comment type="caution">
    <text evidence="1">The sequence shown here is derived from an EMBL/GenBank/DDBJ whole genome shotgun (WGS) entry which is preliminary data.</text>
</comment>
<evidence type="ECO:0000313" key="1">
    <source>
        <dbReference type="EMBL" id="KAA6118126.1"/>
    </source>
</evidence>
<name>A0AB34CCM8_9GAMM</name>
<dbReference type="RefSeq" id="WP_150038799.1">
    <property type="nucleotide sequence ID" value="NZ_VWVM01000036.1"/>
</dbReference>
<organism evidence="1 2">
    <name type="scientific">Candidatus Pantoea gossypiicola</name>
    <dbReference type="NCBI Taxonomy" id="2608008"/>
    <lineage>
        <taxon>Bacteria</taxon>
        <taxon>Pseudomonadati</taxon>
        <taxon>Pseudomonadota</taxon>
        <taxon>Gammaproteobacteria</taxon>
        <taxon>Enterobacterales</taxon>
        <taxon>Erwiniaceae</taxon>
        <taxon>Pantoea</taxon>
    </lineage>
</organism>
<protein>
    <submittedName>
        <fullName evidence="1">Uncharacterized protein</fullName>
    </submittedName>
</protein>